<proteinExistence type="predicted"/>
<dbReference type="Pfam" id="PF19808">
    <property type="entry name" value="DUF6291"/>
    <property type="match status" value="1"/>
</dbReference>
<sequence>MKNNAYNSFVFHGSYYERLQVFDRETRLRFYEAIIEFSLAGIEPDFEKDSEVYRVWLWIRNEVKENNKFGLLFR</sequence>
<protein>
    <recommendedName>
        <fullName evidence="1">DUF6291 domain-containing protein</fullName>
    </recommendedName>
</protein>
<comment type="caution">
    <text evidence="2">The sequence shown here is derived from an EMBL/GenBank/DDBJ whole genome shotgun (WGS) entry which is preliminary data.</text>
</comment>
<dbReference type="InterPro" id="IPR046258">
    <property type="entry name" value="DUF6291"/>
</dbReference>
<evidence type="ECO:0000259" key="1">
    <source>
        <dbReference type="Pfam" id="PF19808"/>
    </source>
</evidence>
<dbReference type="RefSeq" id="WP_154825442.1">
    <property type="nucleotide sequence ID" value="NZ_JACRTL010000003.1"/>
</dbReference>
<evidence type="ECO:0000313" key="2">
    <source>
        <dbReference type="EMBL" id="MBC8610793.1"/>
    </source>
</evidence>
<dbReference type="EMBL" id="JACRTL010000003">
    <property type="protein sequence ID" value="MBC8610793.1"/>
    <property type="molecule type" value="Genomic_DNA"/>
</dbReference>
<dbReference type="Proteomes" id="UP000632659">
    <property type="component" value="Unassembled WGS sequence"/>
</dbReference>
<organism evidence="2 3">
    <name type="scientific">Massiliimalia timonensis</name>
    <dbReference type="NCBI Taxonomy" id="1987501"/>
    <lineage>
        <taxon>Bacteria</taxon>
        <taxon>Bacillati</taxon>
        <taxon>Bacillota</taxon>
        <taxon>Clostridia</taxon>
        <taxon>Eubacteriales</taxon>
        <taxon>Oscillospiraceae</taxon>
        <taxon>Massiliimalia</taxon>
    </lineage>
</organism>
<reference evidence="2" key="1">
    <citation type="submission" date="2020-08" db="EMBL/GenBank/DDBJ databases">
        <title>Genome public.</title>
        <authorList>
            <person name="Liu C."/>
            <person name="Sun Q."/>
        </authorList>
    </citation>
    <scope>NUCLEOTIDE SEQUENCE</scope>
    <source>
        <strain evidence="2">NSJ-15</strain>
    </source>
</reference>
<gene>
    <name evidence="2" type="ORF">H8702_06605</name>
</gene>
<keyword evidence="3" id="KW-1185">Reference proteome</keyword>
<evidence type="ECO:0000313" key="3">
    <source>
        <dbReference type="Proteomes" id="UP000632659"/>
    </source>
</evidence>
<dbReference type="AlphaFoldDB" id="A0A8J6PCA5"/>
<accession>A0A8J6PCA5</accession>
<feature type="domain" description="DUF6291" evidence="1">
    <location>
        <begin position="8"/>
        <end position="68"/>
    </location>
</feature>
<name>A0A8J6PCA5_9FIRM</name>